<dbReference type="EMBL" id="GBXM01019706">
    <property type="protein sequence ID" value="JAH88871.1"/>
    <property type="molecule type" value="Transcribed_RNA"/>
</dbReference>
<reference evidence="2" key="1">
    <citation type="submission" date="2014-11" db="EMBL/GenBank/DDBJ databases">
        <authorList>
            <person name="Amaro Gonzalez C."/>
        </authorList>
    </citation>
    <scope>NUCLEOTIDE SEQUENCE</scope>
</reference>
<evidence type="ECO:0000313" key="2">
    <source>
        <dbReference type="EMBL" id="JAH88871.1"/>
    </source>
</evidence>
<feature type="signal peptide" evidence="1">
    <location>
        <begin position="1"/>
        <end position="21"/>
    </location>
</feature>
<evidence type="ECO:0000256" key="1">
    <source>
        <dbReference type="SAM" id="SignalP"/>
    </source>
</evidence>
<keyword evidence="1" id="KW-0732">Signal</keyword>
<sequence length="67" mass="7691">MFYTRLALISVVFHMSTSARSVHFTLQKISSSTQLNATSRTLYLRLLRFSILDQCDYEVCQLLGTTI</sequence>
<organism evidence="2">
    <name type="scientific">Anguilla anguilla</name>
    <name type="common">European freshwater eel</name>
    <name type="synonym">Muraena anguilla</name>
    <dbReference type="NCBI Taxonomy" id="7936"/>
    <lineage>
        <taxon>Eukaryota</taxon>
        <taxon>Metazoa</taxon>
        <taxon>Chordata</taxon>
        <taxon>Craniata</taxon>
        <taxon>Vertebrata</taxon>
        <taxon>Euteleostomi</taxon>
        <taxon>Actinopterygii</taxon>
        <taxon>Neopterygii</taxon>
        <taxon>Teleostei</taxon>
        <taxon>Anguilliformes</taxon>
        <taxon>Anguillidae</taxon>
        <taxon>Anguilla</taxon>
    </lineage>
</organism>
<feature type="chain" id="PRO_5002434543" description="Secreted protein" evidence="1">
    <location>
        <begin position="22"/>
        <end position="67"/>
    </location>
</feature>
<proteinExistence type="predicted"/>
<accession>A0A0E9WF08</accession>
<dbReference type="AlphaFoldDB" id="A0A0E9WF08"/>
<reference evidence="2" key="2">
    <citation type="journal article" date="2015" name="Fish Shellfish Immunol.">
        <title>Early steps in the European eel (Anguilla anguilla)-Vibrio vulnificus interaction in the gills: Role of the RtxA13 toxin.</title>
        <authorList>
            <person name="Callol A."/>
            <person name="Pajuelo D."/>
            <person name="Ebbesson L."/>
            <person name="Teles M."/>
            <person name="MacKenzie S."/>
            <person name="Amaro C."/>
        </authorList>
    </citation>
    <scope>NUCLEOTIDE SEQUENCE</scope>
</reference>
<protein>
    <recommendedName>
        <fullName evidence="3">Secreted protein</fullName>
    </recommendedName>
</protein>
<name>A0A0E9WF08_ANGAN</name>
<evidence type="ECO:0008006" key="3">
    <source>
        <dbReference type="Google" id="ProtNLM"/>
    </source>
</evidence>